<feature type="compositionally biased region" description="Polar residues" evidence="1">
    <location>
        <begin position="117"/>
        <end position="135"/>
    </location>
</feature>
<dbReference type="Proteomes" id="UP000664132">
    <property type="component" value="Unassembled WGS sequence"/>
</dbReference>
<organism evidence="3 4">
    <name type="scientific">Cadophora malorum</name>
    <dbReference type="NCBI Taxonomy" id="108018"/>
    <lineage>
        <taxon>Eukaryota</taxon>
        <taxon>Fungi</taxon>
        <taxon>Dikarya</taxon>
        <taxon>Ascomycota</taxon>
        <taxon>Pezizomycotina</taxon>
        <taxon>Leotiomycetes</taxon>
        <taxon>Helotiales</taxon>
        <taxon>Ploettnerulaceae</taxon>
        <taxon>Cadophora</taxon>
    </lineage>
</organism>
<dbReference type="Pfam" id="PF20233">
    <property type="entry name" value="DUF6590"/>
    <property type="match status" value="1"/>
</dbReference>
<evidence type="ECO:0000256" key="1">
    <source>
        <dbReference type="SAM" id="MobiDB-lite"/>
    </source>
</evidence>
<feature type="region of interest" description="Disordered" evidence="1">
    <location>
        <begin position="537"/>
        <end position="613"/>
    </location>
</feature>
<keyword evidence="4" id="KW-1185">Reference proteome</keyword>
<feature type="domain" description="DUF6590" evidence="2">
    <location>
        <begin position="260"/>
        <end position="409"/>
    </location>
</feature>
<dbReference type="EMBL" id="JAFJYH010000076">
    <property type="protein sequence ID" value="KAG4420851.1"/>
    <property type="molecule type" value="Genomic_DNA"/>
</dbReference>
<evidence type="ECO:0000259" key="2">
    <source>
        <dbReference type="Pfam" id="PF20233"/>
    </source>
</evidence>
<feature type="region of interest" description="Disordered" evidence="1">
    <location>
        <begin position="644"/>
        <end position="690"/>
    </location>
</feature>
<evidence type="ECO:0000313" key="4">
    <source>
        <dbReference type="Proteomes" id="UP000664132"/>
    </source>
</evidence>
<feature type="region of interest" description="Disordered" evidence="1">
    <location>
        <begin position="1"/>
        <end position="165"/>
    </location>
</feature>
<dbReference type="OrthoDB" id="3559580at2759"/>
<feature type="region of interest" description="Disordered" evidence="1">
    <location>
        <begin position="419"/>
        <end position="438"/>
    </location>
</feature>
<reference evidence="3" key="1">
    <citation type="submission" date="2021-02" db="EMBL/GenBank/DDBJ databases">
        <title>Genome sequence Cadophora malorum strain M34.</title>
        <authorList>
            <person name="Stefanovic E."/>
            <person name="Vu D."/>
            <person name="Scully C."/>
            <person name="Dijksterhuis J."/>
            <person name="Roader J."/>
            <person name="Houbraken J."/>
        </authorList>
    </citation>
    <scope>NUCLEOTIDE SEQUENCE</scope>
    <source>
        <strain evidence="3">M34</strain>
    </source>
</reference>
<sequence length="690" mass="77014">MSDRKARYKAIYVDEFGQEVGRDTTGGSSSSHREPSRREASHVPRSESYRQDPPRRSSVATTTHSVGSSRHGTRERSRRDSDAFNARPQFESDHDDRSQPIAIKLGDKQRYHDHEAFSQSRDSTLDPVNSYNVPGSSRPRRDSQSTYSPPPSRGRDAGSSSDHLSGSLAKLTMDDVVGSPQYDIAGGYDNDDGIPLRLLPSKDLDQDLQVGSYRDKGKSIATDPLPASVTEGIPKHLIRGTRGQTEELDSSYAKRSNDYKKFFRPGRVFSTLWTESYDDSMQSENDQFLSKVTYQVSYKQKVFSKIRRFVVVRQADRSCTCLPVTTYDGRGYKKKGINLDDHGLIYSSRDPPAPIRGITKEPLRIILSKGAEKLGNPSYLNYGRVYTVETNVKVKDVGDLDTESRRLLRAYYREVHFRDFPDEDNYPPPGPSSNPQQRDVEVAGAGAAFSPASSQQQYDSRGQYDRSGAGGYNQQQSWSNAGGSPPPTTSLYPATPMYPQPQSTTSGAIPAYHYADVPTYDMNRRSTGYQADSRYNQDAPAASSFSAQQVPAGHYSQNSDTRWAREPSTLPLYQATPAPVVTSGYYGGRDQGYNDQRTMDNSRYVPQDQNYGQSQVIDQGVGWTPTSTGRQVIYEEDLTLPTFEQAQSFEEAQASQRSRRESSSRYSTSGRGGYDEPRDRYRGSGSSRRG</sequence>
<proteinExistence type="predicted"/>
<evidence type="ECO:0000313" key="3">
    <source>
        <dbReference type="EMBL" id="KAG4420851.1"/>
    </source>
</evidence>
<feature type="compositionally biased region" description="Polar residues" evidence="1">
    <location>
        <begin position="58"/>
        <end position="70"/>
    </location>
</feature>
<feature type="compositionally biased region" description="Polar residues" evidence="1">
    <location>
        <begin position="472"/>
        <end position="482"/>
    </location>
</feature>
<dbReference type="PANTHER" id="PTHR35391">
    <property type="entry name" value="C2H2-TYPE DOMAIN-CONTAINING PROTEIN-RELATED"/>
    <property type="match status" value="1"/>
</dbReference>
<feature type="compositionally biased region" description="Basic and acidic residues" evidence="1">
    <location>
        <begin position="673"/>
        <end position="682"/>
    </location>
</feature>
<feature type="compositionally biased region" description="Basic and acidic residues" evidence="1">
    <location>
        <begin position="105"/>
        <end position="116"/>
    </location>
</feature>
<accession>A0A8H7W7Z4</accession>
<comment type="caution">
    <text evidence="3">The sequence shown here is derived from an EMBL/GenBank/DDBJ whole genome shotgun (WGS) entry which is preliminary data.</text>
</comment>
<feature type="compositionally biased region" description="Basic and acidic residues" evidence="1">
    <location>
        <begin position="72"/>
        <end position="82"/>
    </location>
</feature>
<dbReference type="AlphaFoldDB" id="A0A8H7W7Z4"/>
<gene>
    <name evidence="3" type="ORF">IFR04_006033</name>
</gene>
<feature type="compositionally biased region" description="Low complexity" evidence="1">
    <location>
        <begin position="644"/>
        <end position="656"/>
    </location>
</feature>
<dbReference type="InterPro" id="IPR046497">
    <property type="entry name" value="DUF6590"/>
</dbReference>
<protein>
    <recommendedName>
        <fullName evidence="2">DUF6590 domain-containing protein</fullName>
    </recommendedName>
</protein>
<feature type="compositionally biased region" description="Polar residues" evidence="1">
    <location>
        <begin position="543"/>
        <end position="561"/>
    </location>
</feature>
<feature type="region of interest" description="Disordered" evidence="1">
    <location>
        <begin position="449"/>
        <end position="507"/>
    </location>
</feature>
<name>A0A8H7W7Z4_9HELO</name>
<feature type="compositionally biased region" description="Basic and acidic residues" evidence="1">
    <location>
        <begin position="31"/>
        <end position="55"/>
    </location>
</feature>
<dbReference type="PANTHER" id="PTHR35391:SF5">
    <property type="entry name" value="DUF6590 DOMAIN-CONTAINING PROTEIN"/>
    <property type="match status" value="1"/>
</dbReference>